<dbReference type="EMBL" id="JBJUIK010000009">
    <property type="protein sequence ID" value="KAL3518621.1"/>
    <property type="molecule type" value="Genomic_DNA"/>
</dbReference>
<gene>
    <name evidence="1" type="ORF">ACH5RR_021210</name>
</gene>
<dbReference type="AlphaFoldDB" id="A0ABD2ZIF6"/>
<proteinExistence type="predicted"/>
<keyword evidence="2" id="KW-1185">Reference proteome</keyword>
<reference evidence="1 2" key="1">
    <citation type="submission" date="2024-11" db="EMBL/GenBank/DDBJ databases">
        <title>A near-complete genome assembly of Cinchona calisaya.</title>
        <authorList>
            <person name="Lian D.C."/>
            <person name="Zhao X.W."/>
            <person name="Wei L."/>
        </authorList>
    </citation>
    <scope>NUCLEOTIDE SEQUENCE [LARGE SCALE GENOMIC DNA]</scope>
    <source>
        <tissue evidence="1">Nenye</tissue>
    </source>
</reference>
<evidence type="ECO:0000313" key="2">
    <source>
        <dbReference type="Proteomes" id="UP001630127"/>
    </source>
</evidence>
<comment type="caution">
    <text evidence="1">The sequence shown here is derived from an EMBL/GenBank/DDBJ whole genome shotgun (WGS) entry which is preliminary data.</text>
</comment>
<protein>
    <submittedName>
        <fullName evidence="1">Uncharacterized protein</fullName>
    </submittedName>
</protein>
<organism evidence="1 2">
    <name type="scientific">Cinchona calisaya</name>
    <dbReference type="NCBI Taxonomy" id="153742"/>
    <lineage>
        <taxon>Eukaryota</taxon>
        <taxon>Viridiplantae</taxon>
        <taxon>Streptophyta</taxon>
        <taxon>Embryophyta</taxon>
        <taxon>Tracheophyta</taxon>
        <taxon>Spermatophyta</taxon>
        <taxon>Magnoliopsida</taxon>
        <taxon>eudicotyledons</taxon>
        <taxon>Gunneridae</taxon>
        <taxon>Pentapetalae</taxon>
        <taxon>asterids</taxon>
        <taxon>lamiids</taxon>
        <taxon>Gentianales</taxon>
        <taxon>Rubiaceae</taxon>
        <taxon>Cinchonoideae</taxon>
        <taxon>Cinchoneae</taxon>
        <taxon>Cinchona</taxon>
    </lineage>
</organism>
<sequence>MKALNSMTLVESGVVHRQSNEPKIVLDKNRFVSVEAQIFHIKLALIALPCLNRGITFYGLGDDKINTLTAPGEIHRAFLSKISDRTWYKFVREDATVVNDTLVWEFIANTHKLTGTVVQFRKRLVNFSREIINAYYQISNIADSEYAIFKCFDINYDMLLLELCDLRIPKEHVVALDSHSHGQQGTCEPSPPAQLHTEVELHSLAVYHSRSLHALHRNWHFGLPDDDKLGPWFEESDDEYVDHKEDDGVCPSGHS</sequence>
<dbReference type="Proteomes" id="UP001630127">
    <property type="component" value="Unassembled WGS sequence"/>
</dbReference>
<accession>A0ABD2ZIF6</accession>
<name>A0ABD2ZIF6_9GENT</name>
<evidence type="ECO:0000313" key="1">
    <source>
        <dbReference type="EMBL" id="KAL3518621.1"/>
    </source>
</evidence>